<evidence type="ECO:0000256" key="1">
    <source>
        <dbReference type="ARBA" id="ARBA00022849"/>
    </source>
</evidence>
<proteinExistence type="predicted"/>
<dbReference type="Gene3D" id="1.10.10.10">
    <property type="entry name" value="Winged helix-like DNA-binding domain superfamily/Winged helix DNA-binding domain"/>
    <property type="match status" value="1"/>
</dbReference>
<accession>A0A6H9YXZ0</accession>
<dbReference type="SMART" id="SM00226">
    <property type="entry name" value="LMWPc"/>
    <property type="match status" value="1"/>
</dbReference>
<dbReference type="InterPro" id="IPR036390">
    <property type="entry name" value="WH_DNA-bd_sf"/>
</dbReference>
<dbReference type="EMBL" id="WBMT01000004">
    <property type="protein sequence ID" value="KAB2350009.1"/>
    <property type="molecule type" value="Genomic_DNA"/>
</dbReference>
<name>A0A6H9YXZ0_9ACTN</name>
<dbReference type="SUPFAM" id="SSF46785">
    <property type="entry name" value="Winged helix' DNA-binding domain"/>
    <property type="match status" value="1"/>
</dbReference>
<dbReference type="Proteomes" id="UP000468735">
    <property type="component" value="Unassembled WGS sequence"/>
</dbReference>
<protein>
    <submittedName>
        <fullName evidence="4">Helix-turn-helix domain-containing protein</fullName>
    </submittedName>
</protein>
<dbReference type="CDD" id="cd00090">
    <property type="entry name" value="HTH_ARSR"/>
    <property type="match status" value="1"/>
</dbReference>
<evidence type="ECO:0000259" key="2">
    <source>
        <dbReference type="SMART" id="SM00226"/>
    </source>
</evidence>
<dbReference type="InterPro" id="IPR036196">
    <property type="entry name" value="Ptyr_pPase_sf"/>
</dbReference>
<evidence type="ECO:0000259" key="3">
    <source>
        <dbReference type="SMART" id="SM00418"/>
    </source>
</evidence>
<feature type="domain" description="Phosphotyrosine protein phosphatase I" evidence="2">
    <location>
        <begin position="100"/>
        <end position="230"/>
    </location>
</feature>
<dbReference type="InterPro" id="IPR023485">
    <property type="entry name" value="Ptyr_pPase"/>
</dbReference>
<dbReference type="AlphaFoldDB" id="A0A6H9YXZ0"/>
<dbReference type="Pfam" id="PF01451">
    <property type="entry name" value="LMWPc"/>
    <property type="match status" value="1"/>
</dbReference>
<keyword evidence="1" id="KW-0059">Arsenical resistance</keyword>
<dbReference type="SUPFAM" id="SSF52788">
    <property type="entry name" value="Phosphotyrosine protein phosphatases I"/>
    <property type="match status" value="1"/>
</dbReference>
<feature type="domain" description="HTH arsR-type" evidence="3">
    <location>
        <begin position="13"/>
        <end position="93"/>
    </location>
</feature>
<dbReference type="Gene3D" id="3.40.50.2300">
    <property type="match status" value="1"/>
</dbReference>
<evidence type="ECO:0000313" key="4">
    <source>
        <dbReference type="EMBL" id="KAB2350009.1"/>
    </source>
</evidence>
<comment type="caution">
    <text evidence="4">The sequence shown here is derived from an EMBL/GenBank/DDBJ whole genome shotgun (WGS) entry which is preliminary data.</text>
</comment>
<gene>
    <name evidence="4" type="ORF">F8566_09235</name>
</gene>
<evidence type="ECO:0000313" key="5">
    <source>
        <dbReference type="Proteomes" id="UP000468735"/>
    </source>
</evidence>
<dbReference type="Pfam" id="PF12840">
    <property type="entry name" value="HTH_20"/>
    <property type="match status" value="1"/>
</dbReference>
<dbReference type="InterPro" id="IPR011991">
    <property type="entry name" value="ArsR-like_HTH"/>
</dbReference>
<keyword evidence="5" id="KW-1185">Reference proteome</keyword>
<dbReference type="SMART" id="SM00418">
    <property type="entry name" value="HTH_ARSR"/>
    <property type="match status" value="1"/>
</dbReference>
<dbReference type="InterPro" id="IPR036388">
    <property type="entry name" value="WH-like_DNA-bd_sf"/>
</dbReference>
<dbReference type="InterPro" id="IPR001845">
    <property type="entry name" value="HTH_ArsR_DNA-bd_dom"/>
</dbReference>
<organism evidence="4 5">
    <name type="scientific">Actinomadura rudentiformis</name>
    <dbReference type="NCBI Taxonomy" id="359158"/>
    <lineage>
        <taxon>Bacteria</taxon>
        <taxon>Bacillati</taxon>
        <taxon>Actinomycetota</taxon>
        <taxon>Actinomycetes</taxon>
        <taxon>Streptosporangiales</taxon>
        <taxon>Thermomonosporaceae</taxon>
        <taxon>Actinomadura</taxon>
    </lineage>
</organism>
<dbReference type="PANTHER" id="PTHR43428:SF1">
    <property type="entry name" value="ARSENATE REDUCTASE"/>
    <property type="match status" value="1"/>
</dbReference>
<reference evidence="4 5" key="1">
    <citation type="submission" date="2019-09" db="EMBL/GenBank/DDBJ databases">
        <title>Actinomadura physcomitrii sp. nov., a novel actinomycete isolated from moss [Physcomitrium sphaericum (Ludw) Fuernr].</title>
        <authorList>
            <person name="Zhuang X."/>
            <person name="Liu C."/>
        </authorList>
    </citation>
    <scope>NUCLEOTIDE SEQUENCE [LARGE SCALE GENOMIC DNA]</scope>
    <source>
        <strain evidence="4 5">HMC1</strain>
    </source>
</reference>
<sequence>MMVEMSGVERRAAVHAALGEPARLAIVDALLLGDASPGELSAELEVPSNLLAHHLRVLAEAGLVRRVRSEADRRRWYVRLVPQVLATLSPAAWTPVVAAPRVVFVCTRNSARSQLAAALWTRRSRVPAASAGTRPGPGVHRRAIAVARRHGLTLDPQLTRHVGDVVDVDDLVVAVCDNAYEELGHQHHERQRRVPMLHWSVPDPVGADTDAAFEDAFTELADRVERLGAAVASDR</sequence>
<dbReference type="OrthoDB" id="9784339at2"/>
<dbReference type="PANTHER" id="PTHR43428">
    <property type="entry name" value="ARSENATE REDUCTASE"/>
    <property type="match status" value="1"/>
</dbReference>
<dbReference type="GO" id="GO:0003700">
    <property type="term" value="F:DNA-binding transcription factor activity"/>
    <property type="evidence" value="ECO:0007669"/>
    <property type="project" value="InterPro"/>
</dbReference>
<dbReference type="GO" id="GO:0046685">
    <property type="term" value="P:response to arsenic-containing substance"/>
    <property type="evidence" value="ECO:0007669"/>
    <property type="project" value="UniProtKB-KW"/>
</dbReference>